<dbReference type="GO" id="GO:0005886">
    <property type="term" value="C:plasma membrane"/>
    <property type="evidence" value="ECO:0007669"/>
    <property type="project" value="TreeGrafter"/>
</dbReference>
<dbReference type="SUPFAM" id="SSF52540">
    <property type="entry name" value="P-loop containing nucleoside triphosphate hydrolases"/>
    <property type="match status" value="1"/>
</dbReference>
<reference evidence="6 7" key="1">
    <citation type="journal article" date="2009" name="Stand. Genomic Sci.">
        <title>Complete genome sequence of Pirellula staleyi type strain (ATCC 27377).</title>
        <authorList>
            <person name="Clum A."/>
            <person name="Tindall B.J."/>
            <person name="Sikorski J."/>
            <person name="Ivanova N."/>
            <person name="Mavrommatis K."/>
            <person name="Lucas S."/>
            <person name="Glavina del Rio T."/>
            <person name="Nolan M."/>
            <person name="Chen F."/>
            <person name="Tice H."/>
            <person name="Pitluck S."/>
            <person name="Cheng J.F."/>
            <person name="Chertkov O."/>
            <person name="Brettin T."/>
            <person name="Han C."/>
            <person name="Detter J.C."/>
            <person name="Kuske C."/>
            <person name="Bruce D."/>
            <person name="Goodwin L."/>
            <person name="Ovchinikova G."/>
            <person name="Pati A."/>
            <person name="Mikhailova N."/>
            <person name="Chen A."/>
            <person name="Palaniappan K."/>
            <person name="Land M."/>
            <person name="Hauser L."/>
            <person name="Chang Y.J."/>
            <person name="Jeffries C.D."/>
            <person name="Chain P."/>
            <person name="Rohde M."/>
            <person name="Goker M."/>
            <person name="Bristow J."/>
            <person name="Eisen J.A."/>
            <person name="Markowitz V."/>
            <person name="Hugenholtz P."/>
            <person name="Kyrpides N.C."/>
            <person name="Klenk H.P."/>
            <person name="Lapidus A."/>
        </authorList>
    </citation>
    <scope>NUCLEOTIDE SEQUENCE [LARGE SCALE GENOMIC DNA]</scope>
    <source>
        <strain evidence="7">ATCC 27377 / DSM 6068 / ICPB 4128</strain>
    </source>
</reference>
<evidence type="ECO:0000256" key="1">
    <source>
        <dbReference type="ARBA" id="ARBA00022448"/>
    </source>
</evidence>
<dbReference type="InterPro" id="IPR003439">
    <property type="entry name" value="ABC_transporter-like_ATP-bd"/>
</dbReference>
<evidence type="ECO:0000313" key="7">
    <source>
        <dbReference type="Proteomes" id="UP000001887"/>
    </source>
</evidence>
<evidence type="ECO:0000256" key="3">
    <source>
        <dbReference type="ARBA" id="ARBA00022840"/>
    </source>
</evidence>
<dbReference type="eggNOG" id="COG1136">
    <property type="taxonomic scope" value="Bacteria"/>
</dbReference>
<sequence length="225" mass="24289">MAKLVATHLSKSFPTRSEPLVVLRDVSLEIRSGESAAIIGPSGSGKSTLLHLIGGLDAPTSGTIDLDGENPHTLAPDKLAHFRNHNVGFVFQDHHLLPQLTVLENVLIPAMAETAPTPAMIERARQLLTRVGLAARLDHRPAELSGGERQRCGIARALLMKPKLLLADEPTGNLDQKTATEVAQLLGEIHTQENAILLIVTHSKELAAIAQKRYEMNSGLLEPRS</sequence>
<dbReference type="InterPro" id="IPR003593">
    <property type="entry name" value="AAA+_ATPase"/>
</dbReference>
<proteinExistence type="inferred from homology"/>
<dbReference type="OrthoDB" id="273392at2"/>
<evidence type="ECO:0000259" key="5">
    <source>
        <dbReference type="PROSITE" id="PS50893"/>
    </source>
</evidence>
<name>D2QYV0_PIRSD</name>
<protein>
    <submittedName>
        <fullName evidence="6">ABC transporter related protein</fullName>
    </submittedName>
</protein>
<accession>D2QYV0</accession>
<evidence type="ECO:0000313" key="6">
    <source>
        <dbReference type="EMBL" id="ADB16405.1"/>
    </source>
</evidence>
<dbReference type="InterPro" id="IPR015854">
    <property type="entry name" value="ABC_transpr_LolD-like"/>
</dbReference>
<dbReference type="AlphaFoldDB" id="D2QYV0"/>
<evidence type="ECO:0000256" key="2">
    <source>
        <dbReference type="ARBA" id="ARBA00022741"/>
    </source>
</evidence>
<feature type="domain" description="ABC transporter" evidence="5">
    <location>
        <begin position="4"/>
        <end position="225"/>
    </location>
</feature>
<dbReference type="GO" id="GO:0005524">
    <property type="term" value="F:ATP binding"/>
    <property type="evidence" value="ECO:0007669"/>
    <property type="project" value="UniProtKB-KW"/>
</dbReference>
<dbReference type="Gene3D" id="3.40.50.300">
    <property type="entry name" value="P-loop containing nucleotide triphosphate hydrolases"/>
    <property type="match status" value="1"/>
</dbReference>
<organism evidence="6 7">
    <name type="scientific">Pirellula staleyi (strain ATCC 27377 / DSM 6068 / ICPB 4128)</name>
    <name type="common">Pirella staleyi</name>
    <dbReference type="NCBI Taxonomy" id="530564"/>
    <lineage>
        <taxon>Bacteria</taxon>
        <taxon>Pseudomonadati</taxon>
        <taxon>Planctomycetota</taxon>
        <taxon>Planctomycetia</taxon>
        <taxon>Pirellulales</taxon>
        <taxon>Pirellulaceae</taxon>
        <taxon>Pirellula</taxon>
    </lineage>
</organism>
<dbReference type="PANTHER" id="PTHR24220:SF689">
    <property type="entry name" value="LIPOPROTEIN-RELEASING SYSTEM ATP-BINDING PROTEIN LOLD"/>
    <property type="match status" value="1"/>
</dbReference>
<dbReference type="FunFam" id="3.40.50.300:FF:000032">
    <property type="entry name" value="Export ABC transporter ATP-binding protein"/>
    <property type="match status" value="1"/>
</dbReference>
<dbReference type="GO" id="GO:0022857">
    <property type="term" value="F:transmembrane transporter activity"/>
    <property type="evidence" value="ECO:0007669"/>
    <property type="project" value="TreeGrafter"/>
</dbReference>
<dbReference type="GO" id="GO:0098796">
    <property type="term" value="C:membrane protein complex"/>
    <property type="evidence" value="ECO:0007669"/>
    <property type="project" value="UniProtKB-ARBA"/>
</dbReference>
<comment type="similarity">
    <text evidence="4">Belongs to the ABC transporter superfamily. Macrolide exporter (TC 3.A.1.122) family.</text>
</comment>
<dbReference type="Pfam" id="PF00005">
    <property type="entry name" value="ABC_tran"/>
    <property type="match status" value="1"/>
</dbReference>
<dbReference type="SMART" id="SM00382">
    <property type="entry name" value="AAA"/>
    <property type="match status" value="1"/>
</dbReference>
<gene>
    <name evidence="6" type="ordered locus">Psta_1730</name>
</gene>
<keyword evidence="1" id="KW-0813">Transport</keyword>
<dbReference type="PANTHER" id="PTHR24220">
    <property type="entry name" value="IMPORT ATP-BINDING PROTEIN"/>
    <property type="match status" value="1"/>
</dbReference>
<keyword evidence="7" id="KW-1185">Reference proteome</keyword>
<dbReference type="InterPro" id="IPR027417">
    <property type="entry name" value="P-loop_NTPase"/>
</dbReference>
<dbReference type="HOGENOM" id="CLU_000604_1_22_0"/>
<keyword evidence="2" id="KW-0547">Nucleotide-binding</keyword>
<dbReference type="Proteomes" id="UP000001887">
    <property type="component" value="Chromosome"/>
</dbReference>
<dbReference type="GO" id="GO:0016887">
    <property type="term" value="F:ATP hydrolysis activity"/>
    <property type="evidence" value="ECO:0007669"/>
    <property type="project" value="InterPro"/>
</dbReference>
<keyword evidence="3" id="KW-0067">ATP-binding</keyword>
<dbReference type="CDD" id="cd03255">
    <property type="entry name" value="ABC_MJ0796_LolCDE_FtsE"/>
    <property type="match status" value="1"/>
</dbReference>
<dbReference type="InterPro" id="IPR017911">
    <property type="entry name" value="MacB-like_ATP-bd"/>
</dbReference>
<dbReference type="PROSITE" id="PS50893">
    <property type="entry name" value="ABC_TRANSPORTER_2"/>
    <property type="match status" value="1"/>
</dbReference>
<dbReference type="STRING" id="530564.Psta_1730"/>
<dbReference type="EMBL" id="CP001848">
    <property type="protein sequence ID" value="ADB16405.1"/>
    <property type="molecule type" value="Genomic_DNA"/>
</dbReference>
<dbReference type="KEGG" id="psl:Psta_1730"/>
<evidence type="ECO:0000256" key="4">
    <source>
        <dbReference type="ARBA" id="ARBA00038388"/>
    </source>
</evidence>